<sequence>MALDQNLFTLTLTPLAEDPSVIDLIDPSGISHYRKQRVPGSSYRAEVYDPASRALLISASAPSATTKHKTLELYNPTIIVELKYTGTMSFRWSFKWEEHEFEWKREECYMLRKPDPPVLVAVTKEPAGRIKTSTVQILDYNLNRFDIEDRKGLEIVMLTSLLTFQDTNSAQHSASTQGTSSTPLSLPTTGRRKTLEDPPQLPSKPAPRTGVERIAEMQKVVNEVEVEEEGPVDDYAQYCANLIQDDAMLFITVQTSNAAQVPKVLQVVEQTKRIRHHAGAHIFTILRQDLTRQHLGLDELQQYVRYDSTPQKGPRRINLNGPTGAYAPPESLTVHLSKIPMPELQPRPSTGPSSSSQPPNQRDDKQTKAAREAEEKRRKHGENKSQRARRHF</sequence>
<accession>A0A166TEG7</accession>
<name>A0A166TEG7_9AGAM</name>
<feature type="region of interest" description="Disordered" evidence="1">
    <location>
        <begin position="170"/>
        <end position="210"/>
    </location>
</feature>
<dbReference type="OrthoDB" id="3357341at2759"/>
<dbReference type="AlphaFoldDB" id="A0A166TEG7"/>
<keyword evidence="3" id="KW-1185">Reference proteome</keyword>
<gene>
    <name evidence="2" type="ORF">FIBSPDRAFT_725748</name>
</gene>
<feature type="compositionally biased region" description="Low complexity" evidence="1">
    <location>
        <begin position="346"/>
        <end position="359"/>
    </location>
</feature>
<evidence type="ECO:0000256" key="1">
    <source>
        <dbReference type="SAM" id="MobiDB-lite"/>
    </source>
</evidence>
<dbReference type="STRING" id="436010.A0A166TEG7"/>
<dbReference type="EMBL" id="KV417493">
    <property type="protein sequence ID" value="KZP30532.1"/>
    <property type="molecule type" value="Genomic_DNA"/>
</dbReference>
<feature type="compositionally biased region" description="Basic and acidic residues" evidence="1">
    <location>
        <begin position="361"/>
        <end position="376"/>
    </location>
</feature>
<reference evidence="2 3" key="1">
    <citation type="journal article" date="2016" name="Mol. Biol. Evol.">
        <title>Comparative Genomics of Early-Diverging Mushroom-Forming Fungi Provides Insights into the Origins of Lignocellulose Decay Capabilities.</title>
        <authorList>
            <person name="Nagy L.G."/>
            <person name="Riley R."/>
            <person name="Tritt A."/>
            <person name="Adam C."/>
            <person name="Daum C."/>
            <person name="Floudas D."/>
            <person name="Sun H."/>
            <person name="Yadav J.S."/>
            <person name="Pangilinan J."/>
            <person name="Larsson K.H."/>
            <person name="Matsuura K."/>
            <person name="Barry K."/>
            <person name="Labutti K."/>
            <person name="Kuo R."/>
            <person name="Ohm R.A."/>
            <person name="Bhattacharya S.S."/>
            <person name="Shirouzu T."/>
            <person name="Yoshinaga Y."/>
            <person name="Martin F.M."/>
            <person name="Grigoriev I.V."/>
            <person name="Hibbett D.S."/>
        </authorList>
    </citation>
    <scope>NUCLEOTIDE SEQUENCE [LARGE SCALE GENOMIC DNA]</scope>
    <source>
        <strain evidence="2 3">CBS 109695</strain>
    </source>
</reference>
<protein>
    <submittedName>
        <fullName evidence="2">Uncharacterized protein</fullName>
    </submittedName>
</protein>
<organism evidence="2 3">
    <name type="scientific">Athelia psychrophila</name>
    <dbReference type="NCBI Taxonomy" id="1759441"/>
    <lineage>
        <taxon>Eukaryota</taxon>
        <taxon>Fungi</taxon>
        <taxon>Dikarya</taxon>
        <taxon>Basidiomycota</taxon>
        <taxon>Agaricomycotina</taxon>
        <taxon>Agaricomycetes</taxon>
        <taxon>Agaricomycetidae</taxon>
        <taxon>Atheliales</taxon>
        <taxon>Atheliaceae</taxon>
        <taxon>Athelia</taxon>
    </lineage>
</organism>
<evidence type="ECO:0000313" key="2">
    <source>
        <dbReference type="EMBL" id="KZP30532.1"/>
    </source>
</evidence>
<feature type="region of interest" description="Disordered" evidence="1">
    <location>
        <begin position="307"/>
        <end position="392"/>
    </location>
</feature>
<evidence type="ECO:0000313" key="3">
    <source>
        <dbReference type="Proteomes" id="UP000076532"/>
    </source>
</evidence>
<dbReference type="Proteomes" id="UP000076532">
    <property type="component" value="Unassembled WGS sequence"/>
</dbReference>
<proteinExistence type="predicted"/>
<feature type="compositionally biased region" description="Basic residues" evidence="1">
    <location>
        <begin position="377"/>
        <end position="392"/>
    </location>
</feature>
<feature type="compositionally biased region" description="Low complexity" evidence="1">
    <location>
        <begin position="175"/>
        <end position="189"/>
    </location>
</feature>